<dbReference type="InterPro" id="IPR050858">
    <property type="entry name" value="Mal-CoA-ACP_Trans/PKS_FabD"/>
</dbReference>
<dbReference type="SUPFAM" id="SSF52151">
    <property type="entry name" value="FabD/lysophospholipase-like"/>
    <property type="match status" value="1"/>
</dbReference>
<dbReference type="InterPro" id="IPR001227">
    <property type="entry name" value="Ac_transferase_dom_sf"/>
</dbReference>
<evidence type="ECO:0000256" key="4">
    <source>
        <dbReference type="ARBA" id="ARBA00048462"/>
    </source>
</evidence>
<evidence type="ECO:0000256" key="2">
    <source>
        <dbReference type="ARBA" id="ARBA00022679"/>
    </source>
</evidence>
<evidence type="ECO:0000256" key="1">
    <source>
        <dbReference type="ARBA" id="ARBA00013258"/>
    </source>
</evidence>
<evidence type="ECO:0000313" key="7">
    <source>
        <dbReference type="Proteomes" id="UP000641386"/>
    </source>
</evidence>
<evidence type="ECO:0000256" key="3">
    <source>
        <dbReference type="ARBA" id="ARBA00023315"/>
    </source>
</evidence>
<sequence length="333" mass="36990">MRGPILGGMDTHVPGDTDMRARQGSAVVFPGMGPTPFSEVARFMLVNPYARQLLATADEVLGYRLTDRYQQTEGDYSVYGQISFVVNCLALARWAEERLEIRPDLVAGPSFGGRAASVYAGVLDFADAVRMTARLAEVMDEYFAAEHPELVTQSMARLPEEKLRLLREELQERGEFHDLACVVDRDFFMLTVREGVLEELQQRIRSLGGMPLYTMKPPMHSHLFGPLRERVDAEIFSGLTWSDPLLPVVADQDGRTLTTGAEVRGMLLDGFVRTVRWPDVVAALTGAGVDTLHVAGQDGLFTRVAATTRAFRVRPVTPQSVMRPVRRRPAVLV</sequence>
<dbReference type="Proteomes" id="UP000641386">
    <property type="component" value="Unassembled WGS sequence"/>
</dbReference>
<organism evidence="6 7">
    <name type="scientific">Streptomyces spiralis</name>
    <dbReference type="NCBI Taxonomy" id="66376"/>
    <lineage>
        <taxon>Bacteria</taxon>
        <taxon>Bacillati</taxon>
        <taxon>Actinomycetota</taxon>
        <taxon>Actinomycetes</taxon>
        <taxon>Kitasatosporales</taxon>
        <taxon>Streptomycetaceae</taxon>
        <taxon>Streptomyces</taxon>
    </lineage>
</organism>
<dbReference type="InterPro" id="IPR016035">
    <property type="entry name" value="Acyl_Trfase/lysoPLipase"/>
</dbReference>
<feature type="domain" description="Malonyl-CoA-[acyl-carrier-protein] transacylase small" evidence="5">
    <location>
        <begin position="154"/>
        <end position="215"/>
    </location>
</feature>
<keyword evidence="7" id="KW-1185">Reference proteome</keyword>
<dbReference type="Gene3D" id="3.40.366.10">
    <property type="entry name" value="Malonyl-Coenzyme A Acyl Carrier Protein, domain 2"/>
    <property type="match status" value="2"/>
</dbReference>
<protein>
    <recommendedName>
        <fullName evidence="1">[acyl-carrier-protein] S-malonyltransferase</fullName>
        <ecNumber evidence="1">2.3.1.39</ecNumber>
    </recommendedName>
</protein>
<dbReference type="GO" id="GO:0004314">
    <property type="term" value="F:[acyl-carrier-protein] S-malonyltransferase activity"/>
    <property type="evidence" value="ECO:0007669"/>
    <property type="project" value="UniProtKB-EC"/>
</dbReference>
<dbReference type="AlphaFoldDB" id="A0A919A325"/>
<dbReference type="Pfam" id="PF21124">
    <property type="entry name" value="VinK_C"/>
    <property type="match status" value="1"/>
</dbReference>
<evidence type="ECO:0000313" key="6">
    <source>
        <dbReference type="EMBL" id="GHE84130.1"/>
    </source>
</evidence>
<proteinExistence type="predicted"/>
<dbReference type="PANTHER" id="PTHR42681">
    <property type="entry name" value="MALONYL-COA-ACYL CARRIER PROTEIN TRANSACYLASE, MITOCHONDRIAL"/>
    <property type="match status" value="1"/>
</dbReference>
<evidence type="ECO:0000259" key="5">
    <source>
        <dbReference type="Pfam" id="PF21124"/>
    </source>
</evidence>
<dbReference type="InterPro" id="IPR049416">
    <property type="entry name" value="VinK-like_small"/>
</dbReference>
<keyword evidence="2" id="KW-0808">Transferase</keyword>
<name>A0A919A325_9ACTN</name>
<reference evidence="6" key="2">
    <citation type="submission" date="2020-09" db="EMBL/GenBank/DDBJ databases">
        <authorList>
            <person name="Sun Q."/>
            <person name="Ohkuma M."/>
        </authorList>
    </citation>
    <scope>NUCLEOTIDE SEQUENCE</scope>
    <source>
        <strain evidence="6">JCM 3302</strain>
    </source>
</reference>
<keyword evidence="3" id="KW-0012">Acyltransferase</keyword>
<gene>
    <name evidence="6" type="primary">fabD</name>
    <name evidence="6" type="ORF">GCM10014715_45240</name>
</gene>
<dbReference type="GO" id="GO:0005829">
    <property type="term" value="C:cytosol"/>
    <property type="evidence" value="ECO:0007669"/>
    <property type="project" value="TreeGrafter"/>
</dbReference>
<dbReference type="GO" id="GO:0006633">
    <property type="term" value="P:fatty acid biosynthetic process"/>
    <property type="evidence" value="ECO:0007669"/>
    <property type="project" value="TreeGrafter"/>
</dbReference>
<accession>A0A919A325</accession>
<dbReference type="PANTHER" id="PTHR42681:SF1">
    <property type="entry name" value="MALONYL-COA-ACYL CARRIER PROTEIN TRANSACYLASE, MITOCHONDRIAL"/>
    <property type="match status" value="1"/>
</dbReference>
<comment type="caution">
    <text evidence="6">The sequence shown here is derived from an EMBL/GenBank/DDBJ whole genome shotgun (WGS) entry which is preliminary data.</text>
</comment>
<reference evidence="6" key="1">
    <citation type="journal article" date="2014" name="Int. J. Syst. Evol. Microbiol.">
        <title>Complete genome sequence of Corynebacterium casei LMG S-19264T (=DSM 44701T), isolated from a smear-ripened cheese.</title>
        <authorList>
            <consortium name="US DOE Joint Genome Institute (JGI-PGF)"/>
            <person name="Walter F."/>
            <person name="Albersmeier A."/>
            <person name="Kalinowski J."/>
            <person name="Ruckert C."/>
        </authorList>
    </citation>
    <scope>NUCLEOTIDE SEQUENCE</scope>
    <source>
        <strain evidence="6">JCM 3302</strain>
    </source>
</reference>
<dbReference type="EC" id="2.3.1.39" evidence="1"/>
<dbReference type="EMBL" id="BNBC01000021">
    <property type="protein sequence ID" value="GHE84130.1"/>
    <property type="molecule type" value="Genomic_DNA"/>
</dbReference>
<comment type="catalytic activity">
    <reaction evidence="4">
        <text>holo-[ACP] + malonyl-CoA = malonyl-[ACP] + CoA</text>
        <dbReference type="Rhea" id="RHEA:41792"/>
        <dbReference type="Rhea" id="RHEA-COMP:9623"/>
        <dbReference type="Rhea" id="RHEA-COMP:9685"/>
        <dbReference type="ChEBI" id="CHEBI:57287"/>
        <dbReference type="ChEBI" id="CHEBI:57384"/>
        <dbReference type="ChEBI" id="CHEBI:64479"/>
        <dbReference type="ChEBI" id="CHEBI:78449"/>
        <dbReference type="EC" id="2.3.1.39"/>
    </reaction>
</comment>